<dbReference type="HOGENOM" id="CLU_659385_0_0_1"/>
<dbReference type="Pfam" id="PF00264">
    <property type="entry name" value="Tyrosinase"/>
    <property type="match status" value="1"/>
</dbReference>
<keyword evidence="1" id="KW-0479">Metal-binding</keyword>
<evidence type="ECO:0000259" key="3">
    <source>
        <dbReference type="Pfam" id="PF00264"/>
    </source>
</evidence>
<evidence type="ECO:0000313" key="4">
    <source>
        <dbReference type="EMBL" id="EDO44181.1"/>
    </source>
</evidence>
<dbReference type="InterPro" id="IPR008922">
    <property type="entry name" value="Di-copper_centre_dom_sf"/>
</dbReference>
<name>A7RWK6_NEMVE</name>
<keyword evidence="2" id="KW-0186">Copper</keyword>
<sequence>MTDCFRIRRDFTSMPWKERMRFINALIKVSTQDPYKRSYDQLIATHTNNFKNGIHNLMTSFLAPLGVSEAEWQQVRYFLIWQQERYFLIWQQERYFLIWQQERYFLIWQQERYFLIWQQERYFLIWQQERYFLIWQQERYFLIWQRERYFLIWQQVRYFLIWQQVRYFLIWQQERYFLIWQQERYFLIAVPSIDKYLTVHELNRVPGNDFTKFEMVLRDTLHNNMHCRIGGRGGTMCSTSSANAPEFLLHHGFTDKLWADWQKIGDVNGDRKQRDSFFESKGYRMTAKKYSPRDLLDLSRQPGGVKVMYEDPSHDHYQRVHGYLKTLSLKELKDIPRKRFTESGTLEFKIFMVTSRSEQLSTMAQQSSLEPKRSLRNGDLRTAADRTLGMRIKDIEAAAKRGLELAKKESRADHATV</sequence>
<dbReference type="GO" id="GO:0046872">
    <property type="term" value="F:metal ion binding"/>
    <property type="evidence" value="ECO:0007669"/>
    <property type="project" value="UniProtKB-KW"/>
</dbReference>
<dbReference type="Proteomes" id="UP000001593">
    <property type="component" value="Unassembled WGS sequence"/>
</dbReference>
<organism evidence="4 5">
    <name type="scientific">Nematostella vectensis</name>
    <name type="common">Starlet sea anemone</name>
    <dbReference type="NCBI Taxonomy" id="45351"/>
    <lineage>
        <taxon>Eukaryota</taxon>
        <taxon>Metazoa</taxon>
        <taxon>Cnidaria</taxon>
        <taxon>Anthozoa</taxon>
        <taxon>Hexacorallia</taxon>
        <taxon>Actiniaria</taxon>
        <taxon>Edwardsiidae</taxon>
        <taxon>Nematostella</taxon>
    </lineage>
</organism>
<dbReference type="PANTHER" id="PTHR11474">
    <property type="entry name" value="TYROSINASE FAMILY MEMBER"/>
    <property type="match status" value="1"/>
</dbReference>
<dbReference type="InParanoid" id="A7RWK6"/>
<dbReference type="PhylomeDB" id="A7RWK6"/>
<proteinExistence type="predicted"/>
<dbReference type="Gene3D" id="1.10.1280.10">
    <property type="entry name" value="Di-copper center containing domain from catechol oxidase"/>
    <property type="match status" value="1"/>
</dbReference>
<dbReference type="PANTHER" id="PTHR11474:SF126">
    <property type="entry name" value="TYROSINASE-LIKE PROTEIN TYR-1-RELATED"/>
    <property type="match status" value="1"/>
</dbReference>
<protein>
    <recommendedName>
        <fullName evidence="3">Tyrosinase copper-binding domain-containing protein</fullName>
    </recommendedName>
</protein>
<dbReference type="InterPro" id="IPR050316">
    <property type="entry name" value="Tyrosinase/Hemocyanin"/>
</dbReference>
<accession>A7RWK6</accession>
<evidence type="ECO:0000313" key="5">
    <source>
        <dbReference type="Proteomes" id="UP000001593"/>
    </source>
</evidence>
<gene>
    <name evidence="4" type="ORF">NEMVEDRAFT_v1g203224</name>
</gene>
<dbReference type="AlphaFoldDB" id="A7RWK6"/>
<evidence type="ECO:0000256" key="2">
    <source>
        <dbReference type="ARBA" id="ARBA00023008"/>
    </source>
</evidence>
<evidence type="ECO:0000256" key="1">
    <source>
        <dbReference type="ARBA" id="ARBA00022723"/>
    </source>
</evidence>
<dbReference type="EMBL" id="DS469547">
    <property type="protein sequence ID" value="EDO44181.1"/>
    <property type="molecule type" value="Genomic_DNA"/>
</dbReference>
<reference evidence="4 5" key="1">
    <citation type="journal article" date="2007" name="Science">
        <title>Sea anemone genome reveals ancestral eumetazoan gene repertoire and genomic organization.</title>
        <authorList>
            <person name="Putnam N.H."/>
            <person name="Srivastava M."/>
            <person name="Hellsten U."/>
            <person name="Dirks B."/>
            <person name="Chapman J."/>
            <person name="Salamov A."/>
            <person name="Terry A."/>
            <person name="Shapiro H."/>
            <person name="Lindquist E."/>
            <person name="Kapitonov V.V."/>
            <person name="Jurka J."/>
            <person name="Genikhovich G."/>
            <person name="Grigoriev I.V."/>
            <person name="Lucas S.M."/>
            <person name="Steele R.E."/>
            <person name="Finnerty J.R."/>
            <person name="Technau U."/>
            <person name="Martindale M.Q."/>
            <person name="Rokhsar D.S."/>
        </authorList>
    </citation>
    <scope>NUCLEOTIDE SEQUENCE [LARGE SCALE GENOMIC DNA]</scope>
    <source>
        <strain evidence="5">CH2 X CH6</strain>
    </source>
</reference>
<dbReference type="InterPro" id="IPR002227">
    <property type="entry name" value="Tyrosinase_Cu-bd"/>
</dbReference>
<dbReference type="SUPFAM" id="SSF48056">
    <property type="entry name" value="Di-copper centre-containing domain"/>
    <property type="match status" value="1"/>
</dbReference>
<dbReference type="GO" id="GO:0004503">
    <property type="term" value="F:tyrosinase activity"/>
    <property type="evidence" value="ECO:0000318"/>
    <property type="project" value="GO_Central"/>
</dbReference>
<keyword evidence="5" id="KW-1185">Reference proteome</keyword>
<feature type="domain" description="Tyrosinase copper-binding" evidence="3">
    <location>
        <begin position="207"/>
        <end position="263"/>
    </location>
</feature>